<protein>
    <recommendedName>
        <fullName evidence="3">Alpha/beta hydrolase</fullName>
    </recommendedName>
</protein>
<dbReference type="RefSeq" id="WP_311693417.1">
    <property type="nucleotide sequence ID" value="NZ_JAVRHL010000004.1"/>
</dbReference>
<evidence type="ECO:0000313" key="1">
    <source>
        <dbReference type="EMBL" id="MDT0684173.1"/>
    </source>
</evidence>
<sequence length="225" mass="24716">MAVYSSEDFAVTKLETNRPFRTVLFAVGRAGDPRRHLPFLEALAERGCRVVAPHFDMLASHVPSNEELDERLARLEQALSIHAPDDVPVIGVGHSIGSTMLLTLAGAIGMTMSGTRFACARKYSFDRLVLLAPATAFFREPGALDALRVPIRIWVGRKDAITPPDHAASLQTALEGKCSVDVRVADDAGHFTFMNQPPPGMEEPHPDRDVFLSELVHDIEEFMES</sequence>
<reference evidence="1 2" key="1">
    <citation type="submission" date="2023-09" db="EMBL/GenBank/DDBJ databases">
        <authorList>
            <person name="Rey-Velasco X."/>
        </authorList>
    </citation>
    <scope>NUCLEOTIDE SEQUENCE [LARGE SCALE GENOMIC DNA]</scope>
    <source>
        <strain evidence="1 2">F158</strain>
    </source>
</reference>
<dbReference type="EMBL" id="JAVRHL010000004">
    <property type="protein sequence ID" value="MDT0684173.1"/>
    <property type="molecule type" value="Genomic_DNA"/>
</dbReference>
<accession>A0ABU3DKD0</accession>
<name>A0ABU3DKD0_9RHOB</name>
<evidence type="ECO:0008006" key="3">
    <source>
        <dbReference type="Google" id="ProtNLM"/>
    </source>
</evidence>
<keyword evidence="2" id="KW-1185">Reference proteome</keyword>
<dbReference type="Proteomes" id="UP001265259">
    <property type="component" value="Unassembled WGS sequence"/>
</dbReference>
<dbReference type="SUPFAM" id="SSF53474">
    <property type="entry name" value="alpha/beta-Hydrolases"/>
    <property type="match status" value="1"/>
</dbReference>
<comment type="caution">
    <text evidence="1">The sequence shown here is derived from an EMBL/GenBank/DDBJ whole genome shotgun (WGS) entry which is preliminary data.</text>
</comment>
<organism evidence="1 2">
    <name type="scientific">Tropicimonas omnivorans</name>
    <dbReference type="NCBI Taxonomy" id="3075590"/>
    <lineage>
        <taxon>Bacteria</taxon>
        <taxon>Pseudomonadati</taxon>
        <taxon>Pseudomonadota</taxon>
        <taxon>Alphaproteobacteria</taxon>
        <taxon>Rhodobacterales</taxon>
        <taxon>Roseobacteraceae</taxon>
        <taxon>Tropicimonas</taxon>
    </lineage>
</organism>
<gene>
    <name evidence="1" type="ORF">RM543_15920</name>
</gene>
<proteinExistence type="predicted"/>
<evidence type="ECO:0000313" key="2">
    <source>
        <dbReference type="Proteomes" id="UP001265259"/>
    </source>
</evidence>
<dbReference type="Gene3D" id="3.40.50.1820">
    <property type="entry name" value="alpha/beta hydrolase"/>
    <property type="match status" value="2"/>
</dbReference>
<dbReference type="InterPro" id="IPR029058">
    <property type="entry name" value="AB_hydrolase_fold"/>
</dbReference>